<proteinExistence type="predicted"/>
<reference evidence="3 5" key="2">
    <citation type="journal article" date="2021" name="PeerJ">
        <title>Analysis of 44 Vibrio anguillarum genomes reveals high genetic diversity.</title>
        <authorList>
            <person name="Hansen M.J."/>
            <person name="Dalsgaard I."/>
        </authorList>
    </citation>
    <scope>NUCLEOTIDE SEQUENCE [LARGE SCALE GENOMIC DNA]</scope>
    <source>
        <strain evidence="3 5">040915-1/1B</strain>
    </source>
</reference>
<keyword evidence="5" id="KW-1185">Reference proteome</keyword>
<gene>
    <name evidence="2" type="ORF">DYL72_15580</name>
    <name evidence="3" type="ORF">EAY46_15495</name>
</gene>
<reference evidence="2 4" key="1">
    <citation type="submission" date="2018-12" db="EMBL/GenBank/DDBJ databases">
        <title>Characterization and Draft Genome of Vibrio anguillarum J360 Marine Pathogen Isolated from an Outbreak in Lumpfish (Cyclopterus lumpus).</title>
        <authorList>
            <person name="Vasquez J.I."/>
            <person name="Cao T."/>
            <person name="Chakraborty S."/>
            <person name="Gnanagobal H."/>
            <person name="Wescot J."/>
            <person name="Boyce D."/>
            <person name="Santander J."/>
        </authorList>
    </citation>
    <scope>NUCLEOTIDE SEQUENCE [LARGE SCALE GENOMIC DNA]</scope>
    <source>
        <strain evidence="2 4">J360</strain>
    </source>
</reference>
<accession>A0A7U6FS66</accession>
<name>A0A7U6FS66_VIBAN</name>
<dbReference type="AlphaFoldDB" id="A0A7U6FS66"/>
<dbReference type="RefSeq" id="WP_116285162.1">
    <property type="nucleotide sequence ID" value="NZ_CP034672.1"/>
</dbReference>
<evidence type="ECO:0000256" key="1">
    <source>
        <dbReference type="SAM" id="MobiDB-lite"/>
    </source>
</evidence>
<dbReference type="Proteomes" id="UP000726136">
    <property type="component" value="Unassembled WGS sequence"/>
</dbReference>
<protein>
    <submittedName>
        <fullName evidence="2">Uncharacterized protein</fullName>
    </submittedName>
</protein>
<evidence type="ECO:0000313" key="5">
    <source>
        <dbReference type="Proteomes" id="UP000726136"/>
    </source>
</evidence>
<dbReference type="EMBL" id="RDPI01000019">
    <property type="protein sequence ID" value="MBF4374473.1"/>
    <property type="molecule type" value="Genomic_DNA"/>
</dbReference>
<evidence type="ECO:0000313" key="4">
    <source>
        <dbReference type="Proteomes" id="UP000256923"/>
    </source>
</evidence>
<organism evidence="2 4">
    <name type="scientific">Vibrio anguillarum</name>
    <name type="common">Listonella anguillarum</name>
    <dbReference type="NCBI Taxonomy" id="55601"/>
    <lineage>
        <taxon>Bacteria</taxon>
        <taxon>Pseudomonadati</taxon>
        <taxon>Pseudomonadota</taxon>
        <taxon>Gammaproteobacteria</taxon>
        <taxon>Vibrionales</taxon>
        <taxon>Vibrionaceae</taxon>
        <taxon>Vibrio</taxon>
    </lineage>
</organism>
<evidence type="ECO:0000313" key="3">
    <source>
        <dbReference type="EMBL" id="MBF4374473.1"/>
    </source>
</evidence>
<evidence type="ECO:0000313" key="2">
    <source>
        <dbReference type="EMBL" id="AZS26327.1"/>
    </source>
</evidence>
<feature type="compositionally biased region" description="Polar residues" evidence="1">
    <location>
        <begin position="203"/>
        <end position="215"/>
    </location>
</feature>
<dbReference type="EMBL" id="CP034672">
    <property type="protein sequence ID" value="AZS26327.1"/>
    <property type="molecule type" value="Genomic_DNA"/>
</dbReference>
<dbReference type="Proteomes" id="UP000256923">
    <property type="component" value="Chromosome 1"/>
</dbReference>
<sequence length="304" mass="34713">MNIDWKNADYLNQVERFADILSKSKSTNIYFQGDKETCAILIMQADMWNLHPMFVAANSFPDSYGRVAQNGRLMKEIIEKSELVEKLTHEYKGNWDAVNHKFKMEHERAVPLWNPESEDGLALDITVKFKNGETYKETMYLSDVDYSFRSLNDSWASSPKKQLFNYTIRNIGHFALSNIVNYFDSSDAMKEQDANEKVKKSKPSNISQGNGTQQSEHITLTQLKVIAESILNMASSLSGQNKVEQEQSIADIESKTHEWVALYKQDESLLSDSEKVAAQDCYQKSYAKITEMKELLNTPNSKAA</sequence>
<feature type="region of interest" description="Disordered" evidence="1">
    <location>
        <begin position="193"/>
        <end position="215"/>
    </location>
</feature>